<dbReference type="InterPro" id="IPR016152">
    <property type="entry name" value="PTrfase/Anion_transptr"/>
</dbReference>
<feature type="non-terminal residue" evidence="2">
    <location>
        <position position="1"/>
    </location>
</feature>
<name>A0A9W5S2A7_9BACL</name>
<proteinExistence type="predicted"/>
<evidence type="ECO:0000259" key="1">
    <source>
        <dbReference type="PROSITE" id="PS51094"/>
    </source>
</evidence>
<feature type="domain" description="PTS EIIA type-2" evidence="1">
    <location>
        <begin position="1"/>
        <end position="69"/>
    </location>
</feature>
<dbReference type="RefSeq" id="WP_036716675.1">
    <property type="nucleotide sequence ID" value="NZ_KK082312.1"/>
</dbReference>
<sequence length="69" mass="7609">KLAEPLDWQSLDGEPVKVVLLIAVPEAAASNEHLQILIAISRKLIDETFRNKLMQVSSADELKELLGSI</sequence>
<dbReference type="InterPro" id="IPR051541">
    <property type="entry name" value="PTS_SugarTrans_NitroReg"/>
</dbReference>
<dbReference type="Proteomes" id="UP000053750">
    <property type="component" value="Unassembled WGS sequence"/>
</dbReference>
<accession>A0A9W5S2A7</accession>
<dbReference type="EMBL" id="JFHU01000062">
    <property type="protein sequence ID" value="EXX90484.1"/>
    <property type="molecule type" value="Genomic_DNA"/>
</dbReference>
<protein>
    <submittedName>
        <fullName evidence="2">PTS fructose transporter subunit IIA</fullName>
    </submittedName>
</protein>
<dbReference type="Pfam" id="PF00359">
    <property type="entry name" value="PTS_EIIA_2"/>
    <property type="match status" value="1"/>
</dbReference>
<evidence type="ECO:0000313" key="2">
    <source>
        <dbReference type="EMBL" id="EXX90484.1"/>
    </source>
</evidence>
<keyword evidence="3" id="KW-1185">Reference proteome</keyword>
<dbReference type="Gene3D" id="3.40.930.10">
    <property type="entry name" value="Mannitol-specific EII, Chain A"/>
    <property type="match status" value="1"/>
</dbReference>
<reference evidence="2 3" key="1">
    <citation type="submission" date="2014-02" db="EMBL/GenBank/DDBJ databases">
        <title>Genome sequence of Paenibacillus darwinianus reveals adaptive mechanisms for survival in Antarctic soils.</title>
        <authorList>
            <person name="Dsouza M."/>
            <person name="Taylor M.W."/>
            <person name="Turner S.J."/>
            <person name="Aislabie J."/>
        </authorList>
    </citation>
    <scope>NUCLEOTIDE SEQUENCE [LARGE SCALE GENOMIC DNA]</scope>
    <source>
        <strain evidence="2 3">CE1</strain>
    </source>
</reference>
<organism evidence="2 3">
    <name type="scientific">Paenibacillus darwinianus</name>
    <dbReference type="NCBI Taxonomy" id="1380763"/>
    <lineage>
        <taxon>Bacteria</taxon>
        <taxon>Bacillati</taxon>
        <taxon>Bacillota</taxon>
        <taxon>Bacilli</taxon>
        <taxon>Bacillales</taxon>
        <taxon>Paenibacillaceae</taxon>
        <taxon>Paenibacillus</taxon>
    </lineage>
</organism>
<comment type="caution">
    <text evidence="2">The sequence shown here is derived from an EMBL/GenBank/DDBJ whole genome shotgun (WGS) entry which is preliminary data.</text>
</comment>
<dbReference type="AlphaFoldDB" id="A0A9W5S2A7"/>
<dbReference type="PROSITE" id="PS51094">
    <property type="entry name" value="PTS_EIIA_TYPE_2"/>
    <property type="match status" value="1"/>
</dbReference>
<dbReference type="PANTHER" id="PTHR47738">
    <property type="entry name" value="PTS SYSTEM FRUCTOSE-LIKE EIIA COMPONENT-RELATED"/>
    <property type="match status" value="1"/>
</dbReference>
<dbReference type="SUPFAM" id="SSF55804">
    <property type="entry name" value="Phoshotransferase/anion transport protein"/>
    <property type="match status" value="1"/>
</dbReference>
<dbReference type="InterPro" id="IPR002178">
    <property type="entry name" value="PTS_EIIA_type-2_dom"/>
</dbReference>
<evidence type="ECO:0000313" key="3">
    <source>
        <dbReference type="Proteomes" id="UP000053750"/>
    </source>
</evidence>
<gene>
    <name evidence="2" type="ORF">BG53_13440</name>
</gene>